<dbReference type="InterPro" id="IPR002114">
    <property type="entry name" value="PTS_HPr_Ser_P_site"/>
</dbReference>
<keyword evidence="8" id="KW-1185">Reference proteome</keyword>
<dbReference type="Gene3D" id="3.30.1340.10">
    <property type="entry name" value="HPr-like"/>
    <property type="match status" value="1"/>
</dbReference>
<comment type="caution">
    <text evidence="7">The sequence shown here is derived from an EMBL/GenBank/DDBJ whole genome shotgun (WGS) entry which is preliminary data.</text>
</comment>
<dbReference type="InterPro" id="IPR050399">
    <property type="entry name" value="HPr"/>
</dbReference>
<dbReference type="Proteomes" id="UP000597444">
    <property type="component" value="Unassembled WGS sequence"/>
</dbReference>
<dbReference type="InterPro" id="IPR035895">
    <property type="entry name" value="HPr-like_sf"/>
</dbReference>
<dbReference type="PROSITE" id="PS51350">
    <property type="entry name" value="PTS_HPR_DOM"/>
    <property type="match status" value="1"/>
</dbReference>
<name>A0A8J3IMW2_9CHLR</name>
<dbReference type="InterPro" id="IPR001020">
    <property type="entry name" value="PTS_HPr_His_P_site"/>
</dbReference>
<keyword evidence="4" id="KW-0963">Cytoplasm</keyword>
<sequence>MGMEQTQEERTVILGSKSGLHARPAAIFVQKAKEFQSQITVSKNDKTANGKSILSILTLGAKQGDQVVLKIDGDDAQMAIKKLSTLLEEDLG</sequence>
<feature type="domain" description="HPr" evidence="6">
    <location>
        <begin position="7"/>
        <end position="92"/>
    </location>
</feature>
<comment type="subcellular location">
    <subcellularLocation>
        <location evidence="2">Cytoplasm</location>
    </subcellularLocation>
</comment>
<dbReference type="InterPro" id="IPR000032">
    <property type="entry name" value="HPr-like"/>
</dbReference>
<dbReference type="SUPFAM" id="SSF55594">
    <property type="entry name" value="HPr-like"/>
    <property type="match status" value="1"/>
</dbReference>
<dbReference type="PROSITE" id="PS00369">
    <property type="entry name" value="PTS_HPR_HIS"/>
    <property type="match status" value="1"/>
</dbReference>
<dbReference type="CDD" id="cd00367">
    <property type="entry name" value="PTS-HPr_like"/>
    <property type="match status" value="1"/>
</dbReference>
<dbReference type="GO" id="GO:0005737">
    <property type="term" value="C:cytoplasm"/>
    <property type="evidence" value="ECO:0007669"/>
    <property type="project" value="UniProtKB-SubCell"/>
</dbReference>
<keyword evidence="7" id="KW-0813">Transport</keyword>
<dbReference type="AlphaFoldDB" id="A0A8J3IMW2"/>
<dbReference type="PANTHER" id="PTHR33705:SF2">
    <property type="entry name" value="PHOSPHOCARRIER PROTEIN NPR"/>
    <property type="match status" value="1"/>
</dbReference>
<evidence type="ECO:0000259" key="6">
    <source>
        <dbReference type="PROSITE" id="PS51350"/>
    </source>
</evidence>
<dbReference type="PANTHER" id="PTHR33705">
    <property type="entry name" value="PHOSPHOCARRIER PROTEIN HPR"/>
    <property type="match status" value="1"/>
</dbReference>
<dbReference type="GO" id="GO:0009401">
    <property type="term" value="P:phosphoenolpyruvate-dependent sugar phosphotransferase system"/>
    <property type="evidence" value="ECO:0007669"/>
    <property type="project" value="UniProtKB-KW"/>
</dbReference>
<protein>
    <recommendedName>
        <fullName evidence="3">Phosphocarrier protein HPr</fullName>
    </recommendedName>
</protein>
<accession>A0A8J3IMW2</accession>
<dbReference type="Pfam" id="PF00381">
    <property type="entry name" value="PTS-HPr"/>
    <property type="match status" value="1"/>
</dbReference>
<evidence type="ECO:0000313" key="8">
    <source>
        <dbReference type="Proteomes" id="UP000597444"/>
    </source>
</evidence>
<comment type="function">
    <text evidence="1">General (non sugar-specific) component of the phosphoenolpyruvate-dependent sugar phosphotransferase system (sugar PTS). This major carbohydrate active-transport system catalyzes the phosphorylation of incoming sugar substrates concomitantly with their translocation across the cell membrane. The phosphoryl group from phosphoenolpyruvate (PEP) is transferred to the phosphoryl carrier protein HPr by enzyme I. Phospho-HPr then transfers it to the PTS EIIA domain.</text>
</comment>
<evidence type="ECO:0000256" key="2">
    <source>
        <dbReference type="ARBA" id="ARBA00004496"/>
    </source>
</evidence>
<gene>
    <name evidence="7" type="primary">ptsH</name>
    <name evidence="7" type="ORF">KSF_053630</name>
</gene>
<evidence type="ECO:0000313" key="7">
    <source>
        <dbReference type="EMBL" id="GHO95315.1"/>
    </source>
</evidence>
<evidence type="ECO:0000256" key="1">
    <source>
        <dbReference type="ARBA" id="ARBA00003681"/>
    </source>
</evidence>
<dbReference type="NCBIfam" id="TIGR01003">
    <property type="entry name" value="PTS_HPr_family"/>
    <property type="match status" value="1"/>
</dbReference>
<evidence type="ECO:0000256" key="3">
    <source>
        <dbReference type="ARBA" id="ARBA00020422"/>
    </source>
</evidence>
<dbReference type="PROSITE" id="PS00589">
    <property type="entry name" value="PTS_HPR_SER"/>
    <property type="match status" value="1"/>
</dbReference>
<evidence type="ECO:0000256" key="5">
    <source>
        <dbReference type="ARBA" id="ARBA00022683"/>
    </source>
</evidence>
<organism evidence="7 8">
    <name type="scientific">Reticulibacter mediterranei</name>
    <dbReference type="NCBI Taxonomy" id="2778369"/>
    <lineage>
        <taxon>Bacteria</taxon>
        <taxon>Bacillati</taxon>
        <taxon>Chloroflexota</taxon>
        <taxon>Ktedonobacteria</taxon>
        <taxon>Ktedonobacterales</taxon>
        <taxon>Reticulibacteraceae</taxon>
        <taxon>Reticulibacter</taxon>
    </lineage>
</organism>
<reference evidence="7" key="1">
    <citation type="submission" date="2020-10" db="EMBL/GenBank/DDBJ databases">
        <title>Taxonomic study of unclassified bacteria belonging to the class Ktedonobacteria.</title>
        <authorList>
            <person name="Yabe S."/>
            <person name="Wang C.M."/>
            <person name="Zheng Y."/>
            <person name="Sakai Y."/>
            <person name="Cavaletti L."/>
            <person name="Monciardini P."/>
            <person name="Donadio S."/>
        </authorList>
    </citation>
    <scope>NUCLEOTIDE SEQUENCE</scope>
    <source>
        <strain evidence="7">ID150040</strain>
    </source>
</reference>
<keyword evidence="5" id="KW-0598">Phosphotransferase system</keyword>
<dbReference type="PRINTS" id="PR00107">
    <property type="entry name" value="PHOSPHOCPHPR"/>
</dbReference>
<proteinExistence type="predicted"/>
<keyword evidence="7" id="KW-0762">Sugar transport</keyword>
<evidence type="ECO:0000256" key="4">
    <source>
        <dbReference type="ARBA" id="ARBA00022490"/>
    </source>
</evidence>
<dbReference type="EMBL" id="BNJK01000001">
    <property type="protein sequence ID" value="GHO95315.1"/>
    <property type="molecule type" value="Genomic_DNA"/>
</dbReference>